<organism evidence="11 12">
    <name type="scientific">Rhodococcus sovatensis</name>
    <dbReference type="NCBI Taxonomy" id="1805840"/>
    <lineage>
        <taxon>Bacteria</taxon>
        <taxon>Bacillati</taxon>
        <taxon>Actinomycetota</taxon>
        <taxon>Actinomycetes</taxon>
        <taxon>Mycobacteriales</taxon>
        <taxon>Nocardiaceae</taxon>
        <taxon>Rhodococcus</taxon>
    </lineage>
</organism>
<accession>A0ABZ2PGD6</accession>
<name>A0ABZ2PGD6_9NOCA</name>
<evidence type="ECO:0000259" key="10">
    <source>
        <dbReference type="Pfam" id="PF00535"/>
    </source>
</evidence>
<dbReference type="PANTHER" id="PTHR43646">
    <property type="entry name" value="GLYCOSYLTRANSFERASE"/>
    <property type="match status" value="1"/>
</dbReference>
<evidence type="ECO:0000256" key="8">
    <source>
        <dbReference type="ARBA" id="ARBA00038120"/>
    </source>
</evidence>
<evidence type="ECO:0000256" key="7">
    <source>
        <dbReference type="ARBA" id="ARBA00037904"/>
    </source>
</evidence>
<comment type="function">
    <text evidence="6">Catalyzes the glycosylation of 4,4'-diaponeurosporenoate, i.e. the esterification of glucose at the C1'' position with the carboxyl group of 4,4'-diaponeurosporenic acid, to form glycosyl-4,4'-diaponeurosporenoate. This is a step in the biosynthesis of staphyloxanthin, an orange pigment present in most staphylococci strains.</text>
</comment>
<sequence length="264" mass="28057">MAVWTPMRVRTRLGSAEGGCEVIDVQPEIRRVVVVVPVHNEELLLDACLSALGQACERVGVETPVVETQAIVVLDSCTDSSLDIARTWSDKIDVSVVSVDRRNVGAARAAGFLAAFRDARVSSYSDVWFATTDADSEVGGNWLSSQLAHARRGARVVAGTVTPDSDGVSPALALAYASGYRHQPGHRHVHGANLGFRADAYWSVGGFGALATAEDVDLVSRLEHAGIDVLYASDGPVRTSSRRVGRAPDGFAGHLRDLELAIAQ</sequence>
<evidence type="ECO:0000256" key="2">
    <source>
        <dbReference type="ARBA" id="ARBA00022475"/>
    </source>
</evidence>
<evidence type="ECO:0000256" key="1">
    <source>
        <dbReference type="ARBA" id="ARBA00004236"/>
    </source>
</evidence>
<evidence type="ECO:0000256" key="5">
    <source>
        <dbReference type="ARBA" id="ARBA00023136"/>
    </source>
</evidence>
<evidence type="ECO:0000256" key="3">
    <source>
        <dbReference type="ARBA" id="ARBA00022676"/>
    </source>
</evidence>
<keyword evidence="2" id="KW-1003">Cell membrane</keyword>
<evidence type="ECO:0000313" key="12">
    <source>
        <dbReference type="Proteomes" id="UP001432000"/>
    </source>
</evidence>
<evidence type="ECO:0000256" key="9">
    <source>
        <dbReference type="ARBA" id="ARBA00040345"/>
    </source>
</evidence>
<feature type="domain" description="Glycosyltransferase 2-like" evidence="10">
    <location>
        <begin position="34"/>
        <end position="167"/>
    </location>
</feature>
<dbReference type="Pfam" id="PF00535">
    <property type="entry name" value="Glycos_transf_2"/>
    <property type="match status" value="1"/>
</dbReference>
<keyword evidence="4 11" id="KW-0808">Transferase</keyword>
<evidence type="ECO:0000256" key="6">
    <source>
        <dbReference type="ARBA" id="ARBA00037281"/>
    </source>
</evidence>
<keyword evidence="3 11" id="KW-0328">Glycosyltransferase</keyword>
<evidence type="ECO:0000313" key="11">
    <source>
        <dbReference type="EMBL" id="WXG68184.1"/>
    </source>
</evidence>
<dbReference type="EMBL" id="CP147846">
    <property type="protein sequence ID" value="WXG68184.1"/>
    <property type="molecule type" value="Genomic_DNA"/>
</dbReference>
<dbReference type="Proteomes" id="UP001432000">
    <property type="component" value="Chromosome"/>
</dbReference>
<dbReference type="GO" id="GO:0016757">
    <property type="term" value="F:glycosyltransferase activity"/>
    <property type="evidence" value="ECO:0007669"/>
    <property type="project" value="UniProtKB-KW"/>
</dbReference>
<dbReference type="Gene3D" id="3.90.550.10">
    <property type="entry name" value="Spore Coat Polysaccharide Biosynthesis Protein SpsA, Chain A"/>
    <property type="match status" value="1"/>
</dbReference>
<dbReference type="InterPro" id="IPR029044">
    <property type="entry name" value="Nucleotide-diphossugar_trans"/>
</dbReference>
<evidence type="ECO:0000256" key="4">
    <source>
        <dbReference type="ARBA" id="ARBA00022679"/>
    </source>
</evidence>
<dbReference type="RefSeq" id="WP_338888222.1">
    <property type="nucleotide sequence ID" value="NZ_CP147846.1"/>
</dbReference>
<dbReference type="InterPro" id="IPR001173">
    <property type="entry name" value="Glyco_trans_2-like"/>
</dbReference>
<comment type="pathway">
    <text evidence="7">Carotenoid biosynthesis; staphyloxanthin biosynthesis; staphyloxanthin from farnesyl diphosphate: step 4/5.</text>
</comment>
<proteinExistence type="inferred from homology"/>
<dbReference type="SUPFAM" id="SSF53448">
    <property type="entry name" value="Nucleotide-diphospho-sugar transferases"/>
    <property type="match status" value="1"/>
</dbReference>
<comment type="similarity">
    <text evidence="8">Belongs to the glycosyltransferase 2 family. CrtQ subfamily.</text>
</comment>
<protein>
    <recommendedName>
        <fullName evidence="9">4,4'-diaponeurosporenoate glycosyltransferase</fullName>
    </recommendedName>
</protein>
<keyword evidence="12" id="KW-1185">Reference proteome</keyword>
<dbReference type="PANTHER" id="PTHR43646:SF2">
    <property type="entry name" value="GLYCOSYLTRANSFERASE 2-LIKE DOMAIN-CONTAINING PROTEIN"/>
    <property type="match status" value="1"/>
</dbReference>
<gene>
    <name evidence="11" type="ORF">WDS16_23735</name>
</gene>
<reference evidence="11 12" key="1">
    <citation type="submission" date="2024-03" db="EMBL/GenBank/DDBJ databases">
        <title>Natural products discovery in diverse microorganisms through a two-stage MS feature dereplication strategy.</title>
        <authorList>
            <person name="Zhang R."/>
        </authorList>
    </citation>
    <scope>NUCLEOTIDE SEQUENCE [LARGE SCALE GENOMIC DNA]</scope>
    <source>
        <strain evidence="11 12">18930</strain>
    </source>
</reference>
<comment type="subcellular location">
    <subcellularLocation>
        <location evidence="1">Cell membrane</location>
    </subcellularLocation>
</comment>
<keyword evidence="5" id="KW-0472">Membrane</keyword>